<feature type="transmembrane region" description="Helical" evidence="1">
    <location>
        <begin position="36"/>
        <end position="54"/>
    </location>
</feature>
<name>A0A2N5CM14_9CAUL</name>
<dbReference type="EMBL" id="PJRQ01000048">
    <property type="protein sequence ID" value="PLR06942.1"/>
    <property type="molecule type" value="Genomic_DNA"/>
</dbReference>
<evidence type="ECO:0000256" key="1">
    <source>
        <dbReference type="SAM" id="Phobius"/>
    </source>
</evidence>
<evidence type="ECO:0000313" key="3">
    <source>
        <dbReference type="EMBL" id="PLR06942.1"/>
    </source>
</evidence>
<keyword evidence="1" id="KW-0812">Transmembrane</keyword>
<dbReference type="Proteomes" id="UP000234483">
    <property type="component" value="Unassembled WGS sequence"/>
</dbReference>
<dbReference type="OrthoDB" id="7211205at2"/>
<reference evidence="2 5" key="2">
    <citation type="submission" date="2018-01" db="EMBL/GenBank/DDBJ databases">
        <title>Complete genome sequence of Caulobacter flavus RHGG3.</title>
        <authorList>
            <person name="Yang E."/>
        </authorList>
    </citation>
    <scope>NUCLEOTIDE SEQUENCE [LARGE SCALE GENOMIC DNA]</scope>
    <source>
        <strain evidence="2 5">RHGG3</strain>
    </source>
</reference>
<dbReference type="KEGG" id="cfh:C1707_18735"/>
<dbReference type="Proteomes" id="UP000281192">
    <property type="component" value="Chromosome"/>
</dbReference>
<evidence type="ECO:0000313" key="4">
    <source>
        <dbReference type="Proteomes" id="UP000234483"/>
    </source>
</evidence>
<dbReference type="AlphaFoldDB" id="A0A2N5CM14"/>
<feature type="transmembrane region" description="Helical" evidence="1">
    <location>
        <begin position="61"/>
        <end position="82"/>
    </location>
</feature>
<protein>
    <submittedName>
        <fullName evidence="3">Iron transporter</fullName>
    </submittedName>
</protein>
<proteinExistence type="predicted"/>
<dbReference type="EMBL" id="CP026100">
    <property type="protein sequence ID" value="AYV48133.1"/>
    <property type="molecule type" value="Genomic_DNA"/>
</dbReference>
<gene>
    <name evidence="2" type="ORF">C1707_18735</name>
    <name evidence="3" type="ORF">CFHF_23815</name>
</gene>
<accession>A0A2N5CM14</accession>
<evidence type="ECO:0000313" key="5">
    <source>
        <dbReference type="Proteomes" id="UP000281192"/>
    </source>
</evidence>
<keyword evidence="5" id="KW-1185">Reference proteome</keyword>
<evidence type="ECO:0000313" key="2">
    <source>
        <dbReference type="EMBL" id="AYV48133.1"/>
    </source>
</evidence>
<keyword evidence="1" id="KW-1133">Transmembrane helix</keyword>
<organism evidence="3 4">
    <name type="scientific">Caulobacter flavus</name>
    <dbReference type="NCBI Taxonomy" id="1679497"/>
    <lineage>
        <taxon>Bacteria</taxon>
        <taxon>Pseudomonadati</taxon>
        <taxon>Pseudomonadota</taxon>
        <taxon>Alphaproteobacteria</taxon>
        <taxon>Caulobacterales</taxon>
        <taxon>Caulobacteraceae</taxon>
        <taxon>Caulobacter</taxon>
    </lineage>
</organism>
<reference evidence="3 4" key="1">
    <citation type="submission" date="2017-12" db="EMBL/GenBank/DDBJ databases">
        <title>The genome sequence of Caulobacter flavus CGMCC1 15093.</title>
        <authorList>
            <person name="Gao J."/>
            <person name="Mao X."/>
            <person name="Sun J."/>
        </authorList>
    </citation>
    <scope>NUCLEOTIDE SEQUENCE [LARGE SCALE GENOMIC DNA]</scope>
    <source>
        <strain evidence="3 4">CGMCC1 15093</strain>
    </source>
</reference>
<keyword evidence="1" id="KW-0472">Membrane</keyword>
<sequence length="84" mass="8544">MTARALTALLGGYAAASALASLLARLLPGPPVEASAWGMILSFLIFACLALWAFHERRLALVAGVLWGSALLAGGAVLLLGARA</sequence>